<comment type="caution">
    <text evidence="2">The sequence shown here is derived from an EMBL/GenBank/DDBJ whole genome shotgun (WGS) entry which is preliminary data.</text>
</comment>
<name>M6V6H3_9LEPT</name>
<gene>
    <name evidence="2" type="ORF">LEP1GSC172_0085</name>
</gene>
<keyword evidence="1" id="KW-0812">Transmembrane</keyword>
<proteinExistence type="predicted"/>
<reference evidence="2 3" key="1">
    <citation type="submission" date="2013-01" db="EMBL/GenBank/DDBJ databases">
        <authorList>
            <person name="Harkins D.M."/>
            <person name="Durkin A.S."/>
            <person name="Brinkac L.M."/>
            <person name="Haft D.H."/>
            <person name="Selengut J.D."/>
            <person name="Sanka R."/>
            <person name="DePew J."/>
            <person name="Purushe J."/>
            <person name="Matthias M.A."/>
            <person name="Vinetz J.M."/>
            <person name="Sutton G.G."/>
            <person name="Nierman W.C."/>
            <person name="Fouts D.E."/>
        </authorList>
    </citation>
    <scope>NUCLEOTIDE SEQUENCE [LARGE SCALE GENOMIC DNA]</scope>
    <source>
        <strain evidence="2 3">HAI1536</strain>
    </source>
</reference>
<organism evidence="2 3">
    <name type="scientific">Leptospira noguchii</name>
    <dbReference type="NCBI Taxonomy" id="28182"/>
    <lineage>
        <taxon>Bacteria</taxon>
        <taxon>Pseudomonadati</taxon>
        <taxon>Spirochaetota</taxon>
        <taxon>Spirochaetia</taxon>
        <taxon>Leptospirales</taxon>
        <taxon>Leptospiraceae</taxon>
        <taxon>Leptospira</taxon>
    </lineage>
</organism>
<protein>
    <submittedName>
        <fullName evidence="2">Uncharacterized protein</fullName>
    </submittedName>
</protein>
<sequence length="49" mass="5684">MISRDSPRHKIILFAIKIFLKLIVGTYTGFVFYFQNVGTNTKLYLTVKS</sequence>
<dbReference type="EMBL" id="AKWD02000057">
    <property type="protein sequence ID" value="EMO52475.1"/>
    <property type="molecule type" value="Genomic_DNA"/>
</dbReference>
<keyword evidence="1" id="KW-1133">Transmembrane helix</keyword>
<dbReference type="Proteomes" id="UP000012112">
    <property type="component" value="Unassembled WGS sequence"/>
</dbReference>
<dbReference type="AlphaFoldDB" id="M6V6H3"/>
<accession>M6V6H3</accession>
<feature type="transmembrane region" description="Helical" evidence="1">
    <location>
        <begin position="12"/>
        <end position="34"/>
    </location>
</feature>
<evidence type="ECO:0000313" key="2">
    <source>
        <dbReference type="EMBL" id="EMO52475.1"/>
    </source>
</evidence>
<keyword evidence="1" id="KW-0472">Membrane</keyword>
<evidence type="ECO:0000313" key="3">
    <source>
        <dbReference type="Proteomes" id="UP000012112"/>
    </source>
</evidence>
<evidence type="ECO:0000256" key="1">
    <source>
        <dbReference type="SAM" id="Phobius"/>
    </source>
</evidence>